<dbReference type="InterPro" id="IPR037069">
    <property type="entry name" value="AcylCoA_DH/ox_N_sf"/>
</dbReference>
<gene>
    <name evidence="9" type="ORF">FHS34_000750</name>
</gene>
<evidence type="ECO:0000256" key="1">
    <source>
        <dbReference type="ARBA" id="ARBA00001974"/>
    </source>
</evidence>
<evidence type="ECO:0000259" key="7">
    <source>
        <dbReference type="Pfam" id="PF02770"/>
    </source>
</evidence>
<comment type="cofactor">
    <cofactor evidence="1 5">
        <name>FAD</name>
        <dbReference type="ChEBI" id="CHEBI:57692"/>
    </cofactor>
</comment>
<dbReference type="InterPro" id="IPR046373">
    <property type="entry name" value="Acyl-CoA_Oxase/DH_mid-dom_sf"/>
</dbReference>
<accession>A0A7W9PP23</accession>
<evidence type="ECO:0000259" key="8">
    <source>
        <dbReference type="Pfam" id="PF02771"/>
    </source>
</evidence>
<dbReference type="Gene3D" id="1.20.140.10">
    <property type="entry name" value="Butyryl-CoA Dehydrogenase, subunit A, domain 3"/>
    <property type="match status" value="1"/>
</dbReference>
<dbReference type="CDD" id="cd00567">
    <property type="entry name" value="ACAD"/>
    <property type="match status" value="1"/>
</dbReference>
<evidence type="ECO:0000313" key="10">
    <source>
        <dbReference type="Proteomes" id="UP000585836"/>
    </source>
</evidence>
<feature type="domain" description="Acyl-CoA oxidase/dehydrogenase middle" evidence="7">
    <location>
        <begin position="129"/>
        <end position="224"/>
    </location>
</feature>
<dbReference type="RefSeq" id="WP_184960943.1">
    <property type="nucleotide sequence ID" value="NZ_BAAAWF010000033.1"/>
</dbReference>
<dbReference type="InterPro" id="IPR036250">
    <property type="entry name" value="AcylCo_DH-like_C"/>
</dbReference>
<dbReference type="InterPro" id="IPR009100">
    <property type="entry name" value="AcylCoA_DH/oxidase_NM_dom_sf"/>
</dbReference>
<name>A0A7W9PP23_9ACTN</name>
<keyword evidence="4 5" id="KW-0274">FAD</keyword>
<evidence type="ECO:0000256" key="3">
    <source>
        <dbReference type="ARBA" id="ARBA00022630"/>
    </source>
</evidence>
<evidence type="ECO:0000259" key="6">
    <source>
        <dbReference type="Pfam" id="PF00441"/>
    </source>
</evidence>
<sequence length="562" mass="57469">MSGGAARWPTGLPGALDTAIEEAAAPGGPFHPATGSRLDAREEFPAAACAVLDDCGTARAYVPAELGGVPGGLPELVAALRTVARRDVTVAVAHGKTFLGSVPTWVAGTDEQRRALARRVLDGAVVSWGLTEPGHGSDLLAGELTAETTADGGRRLDGAKWPINNATRGDLISVLARTAPEGGPRGFGLLLVDKAALAAGSWSPLPKEPTHGIRGADISGIRFTGAEVPADALTGAAGDGLDVVLRSLQLTRTVCTSLSLGAGEHALRLAHAFAAGRAMYGTTLLRLPLARRVLGRAAASLALADAAALLAARAAHCLTGEMSVVSALVKAGVPEIVQLAVDDLAELLGARGFLTEHHADGAFQKLERDHRIVAIFDGSTAVNRALLINQFPVLARLHRKGTHDAEGLAATVGAEPVPPLDPGALRLFSRTGCSAVQALPGAAGRLAALAAAGAVPPRVPELARALAEEAAAVAAAMAAPLPAGRGTPAEAFETARRYERCFAGAAAVHLLLADPGDPRRVSSLTAAMERALELLRPGHEAPLEAYETVLETLADPAKELIA</sequence>
<dbReference type="Pfam" id="PF00441">
    <property type="entry name" value="Acyl-CoA_dh_1"/>
    <property type="match status" value="1"/>
</dbReference>
<feature type="domain" description="Acyl-CoA dehydrogenase/oxidase C-terminal" evidence="6">
    <location>
        <begin position="238"/>
        <end position="387"/>
    </location>
</feature>
<dbReference type="Pfam" id="PF02770">
    <property type="entry name" value="Acyl-CoA_dh_M"/>
    <property type="match status" value="1"/>
</dbReference>
<dbReference type="InterPro" id="IPR009075">
    <property type="entry name" value="AcylCo_DH/oxidase_C"/>
</dbReference>
<dbReference type="GO" id="GO:0050660">
    <property type="term" value="F:flavin adenine dinucleotide binding"/>
    <property type="evidence" value="ECO:0007669"/>
    <property type="project" value="InterPro"/>
</dbReference>
<evidence type="ECO:0000256" key="5">
    <source>
        <dbReference type="RuleBase" id="RU362125"/>
    </source>
</evidence>
<evidence type="ECO:0000256" key="2">
    <source>
        <dbReference type="ARBA" id="ARBA00009347"/>
    </source>
</evidence>
<dbReference type="Proteomes" id="UP000585836">
    <property type="component" value="Unassembled WGS sequence"/>
</dbReference>
<comment type="caution">
    <text evidence="9">The sequence shown here is derived from an EMBL/GenBank/DDBJ whole genome shotgun (WGS) entry which is preliminary data.</text>
</comment>
<feature type="domain" description="Acyl-CoA dehydrogenase/oxidase N-terminal" evidence="8">
    <location>
        <begin position="37"/>
        <end position="123"/>
    </location>
</feature>
<dbReference type="AlphaFoldDB" id="A0A7W9PP23"/>
<dbReference type="Pfam" id="PF02771">
    <property type="entry name" value="Acyl-CoA_dh_N"/>
    <property type="match status" value="1"/>
</dbReference>
<protein>
    <submittedName>
        <fullName evidence="9">Alkylation response protein AidB-like acyl-CoA dehydrogenase</fullName>
    </submittedName>
</protein>
<comment type="similarity">
    <text evidence="2 5">Belongs to the acyl-CoA dehydrogenase family.</text>
</comment>
<dbReference type="SUPFAM" id="SSF47203">
    <property type="entry name" value="Acyl-CoA dehydrogenase C-terminal domain-like"/>
    <property type="match status" value="1"/>
</dbReference>
<dbReference type="Gene3D" id="2.40.110.10">
    <property type="entry name" value="Butyryl-CoA Dehydrogenase, subunit A, domain 2"/>
    <property type="match status" value="1"/>
</dbReference>
<dbReference type="PANTHER" id="PTHR43884">
    <property type="entry name" value="ACYL-COA DEHYDROGENASE"/>
    <property type="match status" value="1"/>
</dbReference>
<dbReference type="InterPro" id="IPR013786">
    <property type="entry name" value="AcylCoA_DH/ox_N"/>
</dbReference>
<dbReference type="SUPFAM" id="SSF56645">
    <property type="entry name" value="Acyl-CoA dehydrogenase NM domain-like"/>
    <property type="match status" value="1"/>
</dbReference>
<organism evidence="9 10">
    <name type="scientific">Streptomyces echinatus</name>
    <dbReference type="NCBI Taxonomy" id="67293"/>
    <lineage>
        <taxon>Bacteria</taxon>
        <taxon>Bacillati</taxon>
        <taxon>Actinomycetota</taxon>
        <taxon>Actinomycetes</taxon>
        <taxon>Kitasatosporales</taxon>
        <taxon>Streptomycetaceae</taxon>
        <taxon>Streptomyces</taxon>
    </lineage>
</organism>
<dbReference type="InterPro" id="IPR006091">
    <property type="entry name" value="Acyl-CoA_Oxase/DH_mid-dom"/>
</dbReference>
<proteinExistence type="inferred from homology"/>
<dbReference type="GO" id="GO:0003995">
    <property type="term" value="F:acyl-CoA dehydrogenase activity"/>
    <property type="evidence" value="ECO:0007669"/>
    <property type="project" value="TreeGrafter"/>
</dbReference>
<keyword evidence="3 5" id="KW-0285">Flavoprotein</keyword>
<reference evidence="9 10" key="1">
    <citation type="submission" date="2020-08" db="EMBL/GenBank/DDBJ databases">
        <title>Genomic Encyclopedia of Type Strains, Phase III (KMG-III): the genomes of soil and plant-associated and newly described type strains.</title>
        <authorList>
            <person name="Whitman W."/>
        </authorList>
    </citation>
    <scope>NUCLEOTIDE SEQUENCE [LARGE SCALE GENOMIC DNA]</scope>
    <source>
        <strain evidence="9 10">CECT 3313</strain>
    </source>
</reference>
<dbReference type="EMBL" id="JACHJK010000001">
    <property type="protein sequence ID" value="MBB5925315.1"/>
    <property type="molecule type" value="Genomic_DNA"/>
</dbReference>
<dbReference type="PANTHER" id="PTHR43884:SF19">
    <property type="entry name" value="ACYL-COA DEHYDROGENASE FADE4-RELATED"/>
    <property type="match status" value="1"/>
</dbReference>
<keyword evidence="10" id="KW-1185">Reference proteome</keyword>
<keyword evidence="5" id="KW-0560">Oxidoreductase</keyword>
<dbReference type="GO" id="GO:0005886">
    <property type="term" value="C:plasma membrane"/>
    <property type="evidence" value="ECO:0007669"/>
    <property type="project" value="TreeGrafter"/>
</dbReference>
<evidence type="ECO:0000256" key="4">
    <source>
        <dbReference type="ARBA" id="ARBA00022827"/>
    </source>
</evidence>
<evidence type="ECO:0000313" key="9">
    <source>
        <dbReference type="EMBL" id="MBB5925315.1"/>
    </source>
</evidence>
<dbReference type="Gene3D" id="1.10.540.10">
    <property type="entry name" value="Acyl-CoA dehydrogenase/oxidase, N-terminal domain"/>
    <property type="match status" value="1"/>
</dbReference>